<dbReference type="EMBL" id="VUJU01000296">
    <property type="protein sequence ID" value="KAF0771436.1"/>
    <property type="molecule type" value="Genomic_DNA"/>
</dbReference>
<evidence type="ECO:0000313" key="2">
    <source>
        <dbReference type="Proteomes" id="UP000478052"/>
    </source>
</evidence>
<sequence length="34" mass="3904">MLPIHLLSSSYTRPTYSKMSFTSFNSVLLILILE</sequence>
<gene>
    <name evidence="1" type="ORF">FWK35_00022190</name>
</gene>
<comment type="caution">
    <text evidence="1">The sequence shown here is derived from an EMBL/GenBank/DDBJ whole genome shotgun (WGS) entry which is preliminary data.</text>
</comment>
<accession>A0A6G0ZJP2</accession>
<evidence type="ECO:0000313" key="1">
    <source>
        <dbReference type="EMBL" id="KAF0771436.1"/>
    </source>
</evidence>
<dbReference type="Proteomes" id="UP000478052">
    <property type="component" value="Unassembled WGS sequence"/>
</dbReference>
<keyword evidence="2" id="KW-1185">Reference proteome</keyword>
<reference evidence="1 2" key="1">
    <citation type="submission" date="2019-08" db="EMBL/GenBank/DDBJ databases">
        <title>Whole genome of Aphis craccivora.</title>
        <authorList>
            <person name="Voronova N.V."/>
            <person name="Shulinski R.S."/>
            <person name="Bandarenka Y.V."/>
            <person name="Zhorov D.G."/>
            <person name="Warner D."/>
        </authorList>
    </citation>
    <scope>NUCLEOTIDE SEQUENCE [LARGE SCALE GENOMIC DNA]</scope>
    <source>
        <strain evidence="1">180601</strain>
        <tissue evidence="1">Whole Body</tissue>
    </source>
</reference>
<name>A0A6G0ZJP2_APHCR</name>
<dbReference type="AlphaFoldDB" id="A0A6G0ZJP2"/>
<protein>
    <submittedName>
        <fullName evidence="1">Uncharacterized protein</fullName>
    </submittedName>
</protein>
<proteinExistence type="predicted"/>
<organism evidence="1 2">
    <name type="scientific">Aphis craccivora</name>
    <name type="common">Cowpea aphid</name>
    <dbReference type="NCBI Taxonomy" id="307492"/>
    <lineage>
        <taxon>Eukaryota</taxon>
        <taxon>Metazoa</taxon>
        <taxon>Ecdysozoa</taxon>
        <taxon>Arthropoda</taxon>
        <taxon>Hexapoda</taxon>
        <taxon>Insecta</taxon>
        <taxon>Pterygota</taxon>
        <taxon>Neoptera</taxon>
        <taxon>Paraneoptera</taxon>
        <taxon>Hemiptera</taxon>
        <taxon>Sternorrhyncha</taxon>
        <taxon>Aphidomorpha</taxon>
        <taxon>Aphidoidea</taxon>
        <taxon>Aphididae</taxon>
        <taxon>Aphidini</taxon>
        <taxon>Aphis</taxon>
        <taxon>Aphis</taxon>
    </lineage>
</organism>